<gene>
    <name evidence="1" type="ORF">PFICI_03612</name>
</gene>
<sequence>MPQSAQLTPEELVEVAQKISELLGGKVKFAVIGGAACSLVRVASDAEYRGTSDLDLVIQPNKSYNAEVISNWLVQKHPKIIRSVEQFGVRIPAIPIYRGKDEYLVEIEIFDVEAWPNRQQYNIADTASNPMTTLTFSPDQYSGSSGDWKIPVMHPVWLLREKILSQYEREGSVKERTDISDLQIMLQVVDPKSLVLSAHNHVTALQNLMAKRPDLINKLRRAIVCYPVFGD</sequence>
<dbReference type="GeneID" id="19268625"/>
<dbReference type="OrthoDB" id="5419802at2759"/>
<evidence type="ECO:0000313" key="1">
    <source>
        <dbReference type="EMBL" id="ETS85587.1"/>
    </source>
</evidence>
<name>W3XJF3_PESFW</name>
<protein>
    <submittedName>
        <fullName evidence="1">Uncharacterized protein</fullName>
    </submittedName>
</protein>
<dbReference type="HOGENOM" id="CLU_1200202_0_0_1"/>
<evidence type="ECO:0000313" key="2">
    <source>
        <dbReference type="Proteomes" id="UP000030651"/>
    </source>
</evidence>
<dbReference type="OMA" id="WIFREKV"/>
<dbReference type="KEGG" id="pfy:PFICI_03612"/>
<dbReference type="RefSeq" id="XP_007830384.1">
    <property type="nucleotide sequence ID" value="XM_007832193.1"/>
</dbReference>
<dbReference type="EMBL" id="KI912110">
    <property type="protein sequence ID" value="ETS85587.1"/>
    <property type="molecule type" value="Genomic_DNA"/>
</dbReference>
<proteinExistence type="predicted"/>
<dbReference type="eggNOG" id="ENOG502SXUH">
    <property type="taxonomic scope" value="Eukaryota"/>
</dbReference>
<keyword evidence="2" id="KW-1185">Reference proteome</keyword>
<dbReference type="AlphaFoldDB" id="W3XJF3"/>
<accession>W3XJF3</accession>
<dbReference type="InParanoid" id="W3XJF3"/>
<reference evidence="2" key="1">
    <citation type="journal article" date="2015" name="BMC Genomics">
        <title>Genomic and transcriptomic analysis of the endophytic fungus Pestalotiopsis fici reveals its lifestyle and high potential for synthesis of natural products.</title>
        <authorList>
            <person name="Wang X."/>
            <person name="Zhang X."/>
            <person name="Liu L."/>
            <person name="Xiang M."/>
            <person name="Wang W."/>
            <person name="Sun X."/>
            <person name="Che Y."/>
            <person name="Guo L."/>
            <person name="Liu G."/>
            <person name="Guo L."/>
            <person name="Wang C."/>
            <person name="Yin W.B."/>
            <person name="Stadler M."/>
            <person name="Zhang X."/>
            <person name="Liu X."/>
        </authorList>
    </citation>
    <scope>NUCLEOTIDE SEQUENCE [LARGE SCALE GENOMIC DNA]</scope>
    <source>
        <strain evidence="2">W106-1 / CGMCC3.15140</strain>
    </source>
</reference>
<dbReference type="Proteomes" id="UP000030651">
    <property type="component" value="Unassembled WGS sequence"/>
</dbReference>
<organism evidence="1 2">
    <name type="scientific">Pestalotiopsis fici (strain W106-1 / CGMCC3.15140)</name>
    <dbReference type="NCBI Taxonomy" id="1229662"/>
    <lineage>
        <taxon>Eukaryota</taxon>
        <taxon>Fungi</taxon>
        <taxon>Dikarya</taxon>
        <taxon>Ascomycota</taxon>
        <taxon>Pezizomycotina</taxon>
        <taxon>Sordariomycetes</taxon>
        <taxon>Xylariomycetidae</taxon>
        <taxon>Amphisphaeriales</taxon>
        <taxon>Sporocadaceae</taxon>
        <taxon>Pestalotiopsis</taxon>
    </lineage>
</organism>